<dbReference type="InterPro" id="IPR027417">
    <property type="entry name" value="P-loop_NTPase"/>
</dbReference>
<dbReference type="GO" id="GO:1903806">
    <property type="term" value="P:L-isoleucine import across plasma membrane"/>
    <property type="evidence" value="ECO:0007669"/>
    <property type="project" value="TreeGrafter"/>
</dbReference>
<dbReference type="InterPro" id="IPR032823">
    <property type="entry name" value="BCA_ABC_TP_C"/>
</dbReference>
<dbReference type="CDD" id="cd03219">
    <property type="entry name" value="ABC_Mj1267_LivG_branched"/>
    <property type="match status" value="1"/>
</dbReference>
<feature type="domain" description="ABC transporter" evidence="4">
    <location>
        <begin position="4"/>
        <end position="252"/>
    </location>
</feature>
<evidence type="ECO:0000313" key="5">
    <source>
        <dbReference type="EMBL" id="BCO10489.1"/>
    </source>
</evidence>
<evidence type="ECO:0000256" key="1">
    <source>
        <dbReference type="ARBA" id="ARBA00022448"/>
    </source>
</evidence>
<evidence type="ECO:0000259" key="4">
    <source>
        <dbReference type="PROSITE" id="PS50893"/>
    </source>
</evidence>
<dbReference type="GO" id="GO:0015188">
    <property type="term" value="F:L-isoleucine transmembrane transporter activity"/>
    <property type="evidence" value="ECO:0007669"/>
    <property type="project" value="TreeGrafter"/>
</dbReference>
<dbReference type="GO" id="GO:1903805">
    <property type="term" value="P:L-valine import across plasma membrane"/>
    <property type="evidence" value="ECO:0007669"/>
    <property type="project" value="TreeGrafter"/>
</dbReference>
<dbReference type="GO" id="GO:0005886">
    <property type="term" value="C:plasma membrane"/>
    <property type="evidence" value="ECO:0007669"/>
    <property type="project" value="TreeGrafter"/>
</dbReference>
<dbReference type="PROSITE" id="PS50893">
    <property type="entry name" value="ABC_TRANSPORTER_2"/>
    <property type="match status" value="1"/>
</dbReference>
<evidence type="ECO:0000313" key="6">
    <source>
        <dbReference type="Proteomes" id="UP001063350"/>
    </source>
</evidence>
<dbReference type="EMBL" id="AP024233">
    <property type="protein sequence ID" value="BCO10489.1"/>
    <property type="molecule type" value="Genomic_DNA"/>
</dbReference>
<dbReference type="PANTHER" id="PTHR45772:SF7">
    <property type="entry name" value="AMINO ACID ABC TRANSPORTER ATP-BINDING PROTEIN"/>
    <property type="match status" value="1"/>
</dbReference>
<sequence length="258" mass="28729">MALLEVTDLCLSFAGLQVIRGLSFSVEKGSIASLIGPNGAGKTSVFNCLTGFYRPDSGRIIFDGRRITGLKPHRITRKGMARTFQNLRLFKSMSVLENVMSGQHCRTSAGALGAIFHTPTQRREEEEIRRISEECLDFVGLLDKKDRRASNLAYGDQRRVEWARALATRPRLLLLDEPAAGLNHDEKQQLMGMIRRIRDELGVTILLIEHDMGLVMKVSEQITVIDYGQKIAEGTAAEVQNNPRVIEAYLGSDEEEAA</sequence>
<dbReference type="GO" id="GO:0016887">
    <property type="term" value="F:ATP hydrolysis activity"/>
    <property type="evidence" value="ECO:0007669"/>
    <property type="project" value="InterPro"/>
</dbReference>
<dbReference type="KEGG" id="ddu:GF1_28650"/>
<dbReference type="PROSITE" id="PS00211">
    <property type="entry name" value="ABC_TRANSPORTER_1"/>
    <property type="match status" value="1"/>
</dbReference>
<evidence type="ECO:0000256" key="2">
    <source>
        <dbReference type="ARBA" id="ARBA00022741"/>
    </source>
</evidence>
<dbReference type="GO" id="GO:0042941">
    <property type="term" value="P:D-alanine transmembrane transport"/>
    <property type="evidence" value="ECO:0007669"/>
    <property type="project" value="TreeGrafter"/>
</dbReference>
<organism evidence="5 6">
    <name type="scientific">Desulfolithobacter dissulfuricans</name>
    <dbReference type="NCBI Taxonomy" id="2795293"/>
    <lineage>
        <taxon>Bacteria</taxon>
        <taxon>Pseudomonadati</taxon>
        <taxon>Thermodesulfobacteriota</taxon>
        <taxon>Desulfobulbia</taxon>
        <taxon>Desulfobulbales</taxon>
        <taxon>Desulfobulbaceae</taxon>
        <taxon>Desulfolithobacter</taxon>
    </lineage>
</organism>
<dbReference type="AlphaFoldDB" id="A0A915XJ48"/>
<keyword evidence="6" id="KW-1185">Reference proteome</keyword>
<keyword evidence="1" id="KW-0813">Transport</keyword>
<dbReference type="SUPFAM" id="SSF52540">
    <property type="entry name" value="P-loop containing nucleoside triphosphate hydrolases"/>
    <property type="match status" value="1"/>
</dbReference>
<dbReference type="Gene3D" id="3.40.50.300">
    <property type="entry name" value="P-loop containing nucleotide triphosphate hydrolases"/>
    <property type="match status" value="1"/>
</dbReference>
<dbReference type="Pfam" id="PF00005">
    <property type="entry name" value="ABC_tran"/>
    <property type="match status" value="1"/>
</dbReference>
<dbReference type="InterPro" id="IPR003439">
    <property type="entry name" value="ABC_transporter-like_ATP-bd"/>
</dbReference>
<reference evidence="5" key="1">
    <citation type="submission" date="2020-12" db="EMBL/GenBank/DDBJ databases">
        <title>Desulfobium dissulfuricans gen. nov., sp. nov., a novel mesophilic, sulfate-reducing bacterium isolated from a deep-sea hydrothermal vent.</title>
        <authorList>
            <person name="Hashimoto Y."/>
            <person name="Tame A."/>
            <person name="Sawayama S."/>
            <person name="Miyazaki J."/>
            <person name="Takai K."/>
            <person name="Nakagawa S."/>
        </authorList>
    </citation>
    <scope>NUCLEOTIDE SEQUENCE</scope>
    <source>
        <strain evidence="5">GF1</strain>
    </source>
</reference>
<protein>
    <submittedName>
        <fullName evidence="5">ABC transporter ATP-binding protein</fullName>
    </submittedName>
</protein>
<dbReference type="RefSeq" id="WP_267927219.1">
    <property type="nucleotide sequence ID" value="NZ_AP024233.1"/>
</dbReference>
<dbReference type="InterPro" id="IPR051120">
    <property type="entry name" value="ABC_AA/LPS_Transport"/>
</dbReference>
<proteinExistence type="predicted"/>
<dbReference type="GO" id="GO:0005304">
    <property type="term" value="F:L-valine transmembrane transporter activity"/>
    <property type="evidence" value="ECO:0007669"/>
    <property type="project" value="TreeGrafter"/>
</dbReference>
<dbReference type="PANTHER" id="PTHR45772">
    <property type="entry name" value="CONSERVED COMPONENT OF ABC TRANSPORTER FOR NATURAL AMINO ACIDS-RELATED"/>
    <property type="match status" value="1"/>
</dbReference>
<dbReference type="GO" id="GO:0015808">
    <property type="term" value="P:L-alanine transport"/>
    <property type="evidence" value="ECO:0007669"/>
    <property type="project" value="TreeGrafter"/>
</dbReference>
<keyword evidence="2" id="KW-0547">Nucleotide-binding</keyword>
<dbReference type="GO" id="GO:0005524">
    <property type="term" value="F:ATP binding"/>
    <property type="evidence" value="ECO:0007669"/>
    <property type="project" value="UniProtKB-KW"/>
</dbReference>
<dbReference type="SMART" id="SM00382">
    <property type="entry name" value="AAA"/>
    <property type="match status" value="1"/>
</dbReference>
<evidence type="ECO:0000256" key="3">
    <source>
        <dbReference type="ARBA" id="ARBA00022840"/>
    </source>
</evidence>
<dbReference type="Proteomes" id="UP001063350">
    <property type="component" value="Chromosome"/>
</dbReference>
<dbReference type="FunFam" id="3.40.50.300:FF:000421">
    <property type="entry name" value="Branched-chain amino acid ABC transporter ATP-binding protein"/>
    <property type="match status" value="1"/>
</dbReference>
<dbReference type="GO" id="GO:0015192">
    <property type="term" value="F:L-phenylalanine transmembrane transporter activity"/>
    <property type="evidence" value="ECO:0007669"/>
    <property type="project" value="TreeGrafter"/>
</dbReference>
<name>A0A915XJ48_9BACT</name>
<dbReference type="InterPro" id="IPR003593">
    <property type="entry name" value="AAA+_ATPase"/>
</dbReference>
<keyword evidence="3 5" id="KW-0067">ATP-binding</keyword>
<dbReference type="InterPro" id="IPR017871">
    <property type="entry name" value="ABC_transporter-like_CS"/>
</dbReference>
<dbReference type="Pfam" id="PF12399">
    <property type="entry name" value="BCA_ABC_TP_C"/>
    <property type="match status" value="1"/>
</dbReference>
<gene>
    <name evidence="5" type="ORF">GF1_28650</name>
</gene>
<accession>A0A915XJ48</accession>